<comment type="caution">
    <text evidence="2">The sequence shown here is derived from an EMBL/GenBank/DDBJ whole genome shotgun (WGS) entry which is preliminary data.</text>
</comment>
<evidence type="ECO:0000313" key="3">
    <source>
        <dbReference type="Proteomes" id="UP000535937"/>
    </source>
</evidence>
<organism evidence="2 3">
    <name type="scientific">Microbulbifer rhizosphaerae</name>
    <dbReference type="NCBI Taxonomy" id="1562603"/>
    <lineage>
        <taxon>Bacteria</taxon>
        <taxon>Pseudomonadati</taxon>
        <taxon>Pseudomonadota</taxon>
        <taxon>Gammaproteobacteria</taxon>
        <taxon>Cellvibrionales</taxon>
        <taxon>Microbulbiferaceae</taxon>
        <taxon>Microbulbifer</taxon>
    </lineage>
</organism>
<feature type="transmembrane region" description="Helical" evidence="1">
    <location>
        <begin position="119"/>
        <end position="137"/>
    </location>
</feature>
<sequence length="229" mass="25545">MEKNHALAGDYMRRFRISLRLARRNKALCLGAGAGFTLLYYIVLLSAPMIKFQQWPNYITTYDWLENTRRIIASTPSWSDRLMIIKDEWLFEIGYMNYDFGIGISQWSLFVAPAKALEIMIFGTLLGMLVLIIRSIAEASCARRNLWAAKASGGVGAGLVALTSISLSWVVCCATPSWVVGLAMMGLGVSTSLWLEPIGWWLHMAGFGLLLSALYVFAGYLPDIDKTRT</sequence>
<feature type="transmembrane region" description="Helical" evidence="1">
    <location>
        <begin position="200"/>
        <end position="221"/>
    </location>
</feature>
<dbReference type="RefSeq" id="WP_183459299.1">
    <property type="nucleotide sequence ID" value="NZ_JACHWZ010000008.1"/>
</dbReference>
<keyword evidence="3" id="KW-1185">Reference proteome</keyword>
<name>A0A7W4WBD2_9GAMM</name>
<keyword evidence="1" id="KW-0812">Transmembrane</keyword>
<dbReference type="EMBL" id="JACHWZ010000008">
    <property type="protein sequence ID" value="MBB3061156.1"/>
    <property type="molecule type" value="Genomic_DNA"/>
</dbReference>
<evidence type="ECO:0000256" key="1">
    <source>
        <dbReference type="SAM" id="Phobius"/>
    </source>
</evidence>
<feature type="transmembrane region" description="Helical" evidence="1">
    <location>
        <begin position="27"/>
        <end position="50"/>
    </location>
</feature>
<gene>
    <name evidence="2" type="ORF">FHS09_001989</name>
</gene>
<feature type="transmembrane region" description="Helical" evidence="1">
    <location>
        <begin position="158"/>
        <end position="180"/>
    </location>
</feature>
<keyword evidence="1" id="KW-1133">Transmembrane helix</keyword>
<dbReference type="Proteomes" id="UP000535937">
    <property type="component" value="Unassembled WGS sequence"/>
</dbReference>
<proteinExistence type="predicted"/>
<evidence type="ECO:0000313" key="2">
    <source>
        <dbReference type="EMBL" id="MBB3061156.1"/>
    </source>
</evidence>
<accession>A0A7W4WBD2</accession>
<keyword evidence="1" id="KW-0472">Membrane</keyword>
<dbReference type="AlphaFoldDB" id="A0A7W4WBD2"/>
<reference evidence="2 3" key="1">
    <citation type="submission" date="2020-08" db="EMBL/GenBank/DDBJ databases">
        <title>Genomic Encyclopedia of Type Strains, Phase III (KMG-III): the genomes of soil and plant-associated and newly described type strains.</title>
        <authorList>
            <person name="Whitman W."/>
        </authorList>
    </citation>
    <scope>NUCLEOTIDE SEQUENCE [LARGE SCALE GENOMIC DNA]</scope>
    <source>
        <strain evidence="2 3">CECT 8799</strain>
    </source>
</reference>
<protein>
    <submittedName>
        <fullName evidence="2">Uncharacterized protein</fullName>
    </submittedName>
</protein>